<comment type="subunit">
    <text evidence="17">Part of the axonemal inner dynein arm complex that consists of at least two heavy chains and a number of intermediate and light chains. Interacts with DNAI4.</text>
</comment>
<dbReference type="InterPro" id="IPR041466">
    <property type="entry name" value="Dynein_AAA5_ext"/>
</dbReference>
<keyword evidence="13" id="KW-0505">Motor protein</keyword>
<evidence type="ECO:0000256" key="15">
    <source>
        <dbReference type="ARBA" id="ARBA00023273"/>
    </source>
</evidence>
<dbReference type="GO" id="GO:0008569">
    <property type="term" value="F:minus-end-directed microtubule motor activity"/>
    <property type="evidence" value="ECO:0007669"/>
    <property type="project" value="InterPro"/>
</dbReference>
<dbReference type="Gene3D" id="3.20.180.20">
    <property type="entry name" value="Dynein heavy chain, N-terminal domain 2"/>
    <property type="match status" value="1"/>
</dbReference>
<protein>
    <recommendedName>
        <fullName evidence="18">Dynein axonemal heavy chain 2</fullName>
    </recommendedName>
    <alternativeName>
        <fullName evidence="20">Axonemal beta dynein heavy chain 2</fullName>
    </alternativeName>
    <alternativeName>
        <fullName evidence="19">Ciliary dynein heavy chain 2</fullName>
    </alternativeName>
</protein>
<dbReference type="Pfam" id="PF03028">
    <property type="entry name" value="Dynein_heavy"/>
    <property type="match status" value="1"/>
</dbReference>
<feature type="coiled-coil region" evidence="21">
    <location>
        <begin position="3102"/>
        <end position="3164"/>
    </location>
</feature>
<feature type="non-terminal residue" evidence="24">
    <location>
        <position position="4834"/>
    </location>
</feature>
<dbReference type="Pfam" id="PF12777">
    <property type="entry name" value="MT"/>
    <property type="match status" value="1"/>
</dbReference>
<dbReference type="Pfam" id="PF08393">
    <property type="entry name" value="DHC_N2"/>
    <property type="match status" value="1"/>
</dbReference>
<feature type="region of interest" description="Disordered" evidence="22">
    <location>
        <begin position="4677"/>
        <end position="4726"/>
    </location>
</feature>
<dbReference type="Gene3D" id="1.20.920.20">
    <property type="match status" value="1"/>
</dbReference>
<dbReference type="InterPro" id="IPR003593">
    <property type="entry name" value="AAA+_ATPase"/>
</dbReference>
<dbReference type="InterPro" id="IPR043160">
    <property type="entry name" value="Dynein_C_barrel"/>
</dbReference>
<evidence type="ECO:0000256" key="12">
    <source>
        <dbReference type="ARBA" id="ARBA00023069"/>
    </source>
</evidence>
<dbReference type="GO" id="GO:0005858">
    <property type="term" value="C:axonemal dynein complex"/>
    <property type="evidence" value="ECO:0007669"/>
    <property type="project" value="UniProtKB-ARBA"/>
</dbReference>
<dbReference type="Pfam" id="PF17852">
    <property type="entry name" value="Dynein_AAA_lid"/>
    <property type="match status" value="1"/>
</dbReference>
<evidence type="ECO:0000256" key="14">
    <source>
        <dbReference type="ARBA" id="ARBA00023212"/>
    </source>
</evidence>
<dbReference type="Gene3D" id="1.20.1270.280">
    <property type="match status" value="1"/>
</dbReference>
<evidence type="ECO:0000256" key="18">
    <source>
        <dbReference type="ARBA" id="ARBA00071813"/>
    </source>
</evidence>
<dbReference type="FunFam" id="1.20.920.30:FF:000005">
    <property type="entry name" value="Dynein, axonemal, heavy chain 2"/>
    <property type="match status" value="1"/>
</dbReference>
<keyword evidence="6" id="KW-0547">Nucleotide-binding</keyword>
<evidence type="ECO:0000256" key="1">
    <source>
        <dbReference type="ARBA" id="ARBA00004611"/>
    </source>
</evidence>
<organism evidence="24 25">
    <name type="scientific">Atractosteus spatula</name>
    <name type="common">Alligator gar</name>
    <name type="synonym">Lepisosteus spatula</name>
    <dbReference type="NCBI Taxonomy" id="7917"/>
    <lineage>
        <taxon>Eukaryota</taxon>
        <taxon>Metazoa</taxon>
        <taxon>Chordata</taxon>
        <taxon>Craniata</taxon>
        <taxon>Vertebrata</taxon>
        <taxon>Euteleostomi</taxon>
        <taxon>Actinopterygii</taxon>
        <taxon>Neopterygii</taxon>
        <taxon>Holostei</taxon>
        <taxon>Semionotiformes</taxon>
        <taxon>Lepisosteidae</taxon>
        <taxon>Atractosteus</taxon>
    </lineage>
</organism>
<dbReference type="PANTHER" id="PTHR46961">
    <property type="entry name" value="DYNEIN HEAVY CHAIN 1, AXONEMAL-LIKE PROTEIN"/>
    <property type="match status" value="1"/>
</dbReference>
<feature type="domain" description="AAA+ ATPase" evidence="23">
    <location>
        <begin position="2290"/>
        <end position="2437"/>
    </location>
</feature>
<dbReference type="Gene3D" id="1.20.140.100">
    <property type="entry name" value="Dynein heavy chain, N-terminal domain 2"/>
    <property type="match status" value="1"/>
</dbReference>
<evidence type="ECO:0000256" key="8">
    <source>
        <dbReference type="ARBA" id="ARBA00022840"/>
    </source>
</evidence>
<evidence type="ECO:0000313" key="24">
    <source>
        <dbReference type="EMBL" id="MBN3318516.1"/>
    </source>
</evidence>
<dbReference type="Pfam" id="PF08385">
    <property type="entry name" value="DHC_N1"/>
    <property type="match status" value="1"/>
</dbReference>
<dbReference type="Gene3D" id="1.10.472.130">
    <property type="match status" value="1"/>
</dbReference>
<dbReference type="FunFam" id="1.10.8.720:FF:000008">
    <property type="entry name" value="Dynein axonemal heavy chain 2"/>
    <property type="match status" value="1"/>
</dbReference>
<dbReference type="FunFam" id="1.10.287.2620:FF:000002">
    <property type="entry name" value="Dynein heavy chain 2, axonemal"/>
    <property type="match status" value="1"/>
</dbReference>
<dbReference type="FunFam" id="1.20.920.20:FF:000014">
    <property type="entry name" value="dynein heavy chain 2, axonemal"/>
    <property type="match status" value="1"/>
</dbReference>
<dbReference type="InterPro" id="IPR042219">
    <property type="entry name" value="AAA_lid_11_sf"/>
</dbReference>
<evidence type="ECO:0000256" key="3">
    <source>
        <dbReference type="ARBA" id="ARBA00022490"/>
    </source>
</evidence>
<feature type="domain" description="AAA+ ATPase" evidence="23">
    <location>
        <begin position="1679"/>
        <end position="1815"/>
    </location>
</feature>
<evidence type="ECO:0000313" key="25">
    <source>
        <dbReference type="Proteomes" id="UP000736164"/>
    </source>
</evidence>
<dbReference type="Pfam" id="PF18199">
    <property type="entry name" value="Dynein_C"/>
    <property type="match status" value="1"/>
</dbReference>
<dbReference type="InterPro" id="IPR041658">
    <property type="entry name" value="AAA_lid_11"/>
</dbReference>
<keyword evidence="3" id="KW-0963">Cytoplasm</keyword>
<evidence type="ECO:0000256" key="6">
    <source>
        <dbReference type="ARBA" id="ARBA00022741"/>
    </source>
</evidence>
<dbReference type="FunFam" id="3.40.50.300:FF:000044">
    <property type="entry name" value="Dynein heavy chain 5, axonemal"/>
    <property type="match status" value="1"/>
</dbReference>
<dbReference type="InterPro" id="IPR041228">
    <property type="entry name" value="Dynein_C"/>
</dbReference>
<evidence type="ECO:0000256" key="16">
    <source>
        <dbReference type="ARBA" id="ARBA00053635"/>
    </source>
</evidence>
<dbReference type="GO" id="GO:0007018">
    <property type="term" value="P:microtubule-based movement"/>
    <property type="evidence" value="ECO:0007669"/>
    <property type="project" value="InterPro"/>
</dbReference>
<sequence length="4834" mass="549432">MIHWTRQIKEVLSAQEAVETGDSSGPLEEIEFWRSRCADLSGISQQLDKPGVQHIQAILQISKSSYVTPFRKLSKQIQDSSLQAQSNLSFLSILAEPCEELSRLKPREIPDKLPHLLSLIRIIWVNSVHYNTRERLTSLFRKMSNEIIRLCCREISLDRIFEGYVLSSRQTLNDCIQCCLAWKEHYLHTSQLHHRYSKTGWVLDQTSVFAQVDAFVQRCKDLLEVCECQQHFARREDGTQTPLPCFGGWQGPEIARSLLEIEGTFEKSLQILHSVKKGILDVKNTSWHDDYNRFRAGVKDLEVMTQNLITTAFETVSTVEQGVELLDVFQHLSTREAIKRTIDRKTVDMYTLFNEEMNLVNKELSHKALHLPAHMPQQAGQAHWARALRRRIDRPMEVLQRAHFVPQIGSGEEARTAYLQLAQTLDELVRRMFSEWSQSIDRHSLKRLDSPLMSRCQERAGMLDLNFDKTLLKMFREIHYWERLLFEIPHYVSEVCQRSEDLRSLMENVLLVVRDYNRIIEALSQEELGLFRERIRFLDKKIQPGLSKLLWSSKGASSYFINDCRLHASKLQLIVDEYKAANLLVSRAARQISELLLVRIDGKRIYRDLEFEGDQLAHQDSQQQRLITLHQEIVAIMARVYETFRTDGPEVQQHWVNYTDKMDRMVEEAFRLNVKWSLQELSKAINGDSKTSPNPLFRVLVILHQEAPGSTAQVEFSPTLQKLANIVTNIGSQLISTISVFKRLPDLLTRRRSHREHIHSIIERDEEIRKIQAQIASGMSANAGHLQTYLKTWDTYREIWEINKDSFIRRYQRLNPPVSSFDADIARYTEVANNVQKEETVLSVQFVLLDCSSLKFSLVQQCNEWQGKFTTLLNEMASARLRELHAFLQENADKVSKPPQTLVELGTSLKLLESLQADLSKMEAQIPPIHEQFAILEKYEVATDSTVQAMLEALNGEWLSFQQCLIDSDGMLKKHKEKFKSSLLFSAEEFKKKVHSTLEDFSATGPFSSSVSSDAALEQIIGLRAQLDSLKEEEASIRHGLGIFKIEQPSSKDILALDKDLDFLQQVWQITKEWESHWSEWKVGQFETLQTEVMESTAQALYKRLHKLSRELKASSAQASNKQWEIVDSSKSKIDQFKRTVPLISDLSNQAMRERHWNQIKYEVQRSFDQTSADFTLEKIVQLGLDQHADKISEISAAASKELSIEQALEGIAKTWEETFLDIAPYKDKGHHRLRGTEEVFQALEDNQVTLSTMKASRFVKAFEKEVDRWERGLSLILEVIEMILTVQRQWMYLENIFLGEDIRKQLPRESAEFDDINTSWKEIMDRLNKDNNALRGTHHPERRRRKRRTGRDWRAIREQKKGEAAGSDGRVITEQGERGAVGGLLEKLSEMNSKLEEIQKTLDTYLETKRQIFPRFYFLSNDDLLEILGQSRRPEAVQPHLKKCFDNIKSLKINKMGISLKSEACGMFSADGEYVEFTHPVLLEGPVEAWLCDVERTMRWTLKDSLKNCRLALKKMSGKRDKWVKDWPGQMLITASQIQWTTDVTKSLLTSKERADKNALKVMKKKQVSLLHKYSEAIRGNLSKIMRLKIVALVTVEVHARDVIDRLAKSGCCDVTSFDWLCQLRLYWDKDEDDCIIRQTNTHFPYGYEYLGNSGRLVITPLTDRCYMTLTTALHLHRGGSPKGPAGTGKTETVKDLGKALGMYVIVVNCSEGLDFKSMGRMYSGLAQTGAWGCFDEFNRINIEVLSVVAQQILSILSALSAGATRFVFQGRDISLVWSCGIFITMNPGYAGRTELPDNLKSMFRPISMVVPDSTLIAEIILFGEGFNNCKVLAKKVFTLYSLAMQQLSKQDHYDFGLRALTSLLRYAGKKRRVRPDVADEEILLMSMKDMNIAKLTSVDLPLFNAIIQDLFPGVDTPTIDYGKLKETIEGELRQSGLQVTPFTLTKVIQLYETKNSRHSSMIVGKTGSGKTVTWRTLQAALTTLHRNSEPGYNLVRECPLNPKAVSLGELYGEYDLSTNEWTDGVLSSLMRAACADEKPDEKWIVFDGPVDTLWIESMNSVMDDNKVLTLINGERIAMPEQVSLLFEVEDLAVASPATVSRCGMVYTDYTDLGWKPYVQSWLDKRKKEEVEHLQRLFDKYVEKTLLFRKTHCKELVPITELNGVASLCRLYHTLATPENGVNPSDSDNFSRMVELWFTFSLIWSICASVDEEGRKKIDNFLRETEGTFPSKDTIYEYYVDPKNKTWASFEEKLPKGWRYPPGSPFYKIMVPTVDTVRYNFLVRALVSSQCPVLLVGLVGTGKTSIAQTVLQGLDTSKWGVLIVNMSAQTSSNNVQAVIESRVEKRTKGVYVPIGGKRLITFLDDLNMPAQDSFGSQPPLELLRLWIDYGFWYDRQKQTVTCIKDMFLMAAMGPPGGGRTHISGRLQSRFNLINMTFPTESQIKRIYGTMINQKLQEFEEEVKPIGDVVTQATLDIYSAIVQRFLPTPAKIHYLFNLRDISKVFQGLLRAHRDFHDTKQSITRLWIHECFRVFSDRLVDRGDMEAFLGLLSEKMGSLFNVTYHSICPNKQPPLFGDFLREPRVYEDLMDFKALKKFMETQLEDYNLTPGIVPMSLVLFRDAIEHITRVVRVISQPRGNMLLIGIGGSGRQSLSRLASYICDYKVFQIEVTKQYRKQEFREDIKKLYRQTGVDNKPTVFLFNDTQVVDESFLEDVNNILSSGEVPSMYKPDEFEEIQSALADAARADGVPETPDSMFSYLIERVRNNLHIVLCMSPVGDPFRNRLRQYPALVNCTTIDWFSEWPQDALLEVAERDLEGLALGPIEGIHSKVAHIFVTVHQSVAEYSQKMKLELRRHNYVTPTNYLELVSGYKKLLTEKRAELGDQVSKLRTGLYKIDDTRGKVEAMSVELEEAKKKVAEFQKQCEEYLVTIVQQKREADEQQKAVSAHSEKIGAEEIKCKAMADNAQRDLDEALPALEEAMKALESLNKKDMTEIKSYGRPPALVETVMQAVMILRGNEPTWAEAKRQLGESNFIKQLVHFDKDNISDRVLKKIGQYCTQPDFQPEIIGRVSLAAKSLCMWVRAMEVYGRIFRVVEPKRARLHGAMAQLEEKQAALAEAQAKLKEVAERLEQLKKQYDEKLAQKEELRKRSEDMEIKLDRAGKLVSGLAGERVRWEETVKGLEEAMGYLVGDCLLAAAFLSYMGPFLSNYRDEIVSNIWMKQIKELSVPCSPNFSFATFLSKPTAVRDWNIQGLPSDAFSTENGVIVTRGNRWPLMIDPQGQAIKWIKNMEGSKGLKVIDLQMQDFLRTLENAVQFGSPTLLQNVQEELDPSLAPILNKSLTRVGGRLLIRLGDKEVEYSPEFRFYITTKLSNPHYTPEISTKTTIVNFAVKEQGLEAQLLGIVVRKERPELEEQKDSLVINIASGKRKLQELEDEILRLLNEATGSLLDDVQLVNTLQNSKVTATEVAEQLESSEQTEKKIDTAREAYRPCAQRASILFFVLNDMGRIDPMYQFSLDAYIDLFNLSIEKSQRSAKLEERINNLNDYHTYAVYRYTCRGLFEHHKLLFSFQMCAKILEVAGKLNMNEYNFFLRGGQVLDKEGQMDNPCPGWLSDSNWDNITELDKLTNFHGIMNSFEQNPRDWHLWYTSATPETAPLPAEWENGYNELQRMLIVRSLRQDRVAFCVTTFIINNLGSKFVEPPVLDMKSVVDDSTPKTPLIFVLSPGVDPTGALLQLAEASGMGQRFHALSLGQGQAPIATRMIKNGVKDGNWVFLANCHLSLSWMPQLDKLVEQLQVEEPHPDFRLWLSSSPHPDFPIAILQAGIKMTTEPPKGLKANMKRLYQLVMEPQFNRCSKPSVYKKLLFSLCFFHSVLLERKKFLQLGWNIIYGFNDSDFEVSENLLSLYLDEYEETPWDALKYLIAGVNYGGHVTDDWDRRLLTTYINDYFCEQAVSTPFYKLSSLPTYYIPKDGPQSAYREYISMLPAMEHPEVFGQHPNADIASQITETPLFDTLLSLQPQVTVPASGAGSTLSREEKVLEMSADVRQKIPEEVDYEGTRKMLQDDPSPLNVVLLQEIQRYNALLRTIRSSLTELERGIQGLVVMSASLEETFNCIHDARVPPLWEKAYPSLKPLASWTRDLVQRVQQFARWAETAHPPMLFWLSGFTFPTGFLTAVLQASARQNNVSVDSLSWEFVVSTVDDSNLLFPPKDGVFVRGLFLEGAGWDRKGSCLVEAEPMQLVCPIPTIHFKPVENKKKSGKGVALRDWFGPDPSSEEAELIDWFRPDSSSQGAQLSDGLDPYPSSKGAELPPSEKGVWFTTAVWTPAVVGCDLGAVLWAGQEALSNIPCTHTHVSLCEDAHRTQAHKCLPKETCRRGELASELDKVNHFVWQFMTLVIIQEIRPQRSEITQEQQQPNPACPCPQLWAPMGAALGHTGHLVCVFIVIVQGSMSSMVLLVSGPSPVAPQLFDQARSLCRLPVIGVAARKFLQDGDSAGNCCRGVQTGGQPSPNCSRLLFRRSLRMSNAAFEKLLPNRRAVLSLLWRCPSFSLRRHVCLCLHLSAQGRVLQRCPLLTFASGGKLWHRRDGKSPVAQQRQHYNSPAPPPGSHPSTHDSPRPCGPRAAGSFKFDRVWRGRRASCGAGSLEAVSTQGCPVLVLEGLGGPRITLAGVRPAALAKAGVEKPPPQTCERAGHCPAPDKRHQDELEPTGQPESWRSGPIPEDTGSNRETAYRHRGTEKATLPAHAAPARILASVLRFKPVRHSGYTLIAIPPPAGEKRRPGTVKVRSAEDSGHEWERQVRKCTDLPAGPSVCWRFERPASPRSDGGRAASETVTE</sequence>
<dbReference type="Proteomes" id="UP000736164">
    <property type="component" value="Unassembled WGS sequence"/>
</dbReference>
<dbReference type="InterPro" id="IPR035706">
    <property type="entry name" value="AAA_9"/>
</dbReference>
<dbReference type="InterPro" id="IPR041589">
    <property type="entry name" value="DNAH3_AAA_lid_1"/>
</dbReference>
<evidence type="ECO:0000256" key="20">
    <source>
        <dbReference type="ARBA" id="ARBA00082099"/>
    </source>
</evidence>
<dbReference type="GO" id="GO:0031514">
    <property type="term" value="C:motile cilium"/>
    <property type="evidence" value="ECO:0007669"/>
    <property type="project" value="UniProtKB-ARBA"/>
</dbReference>
<dbReference type="GO" id="GO:0005524">
    <property type="term" value="F:ATP binding"/>
    <property type="evidence" value="ECO:0007669"/>
    <property type="project" value="UniProtKB-KW"/>
</dbReference>
<dbReference type="InterPro" id="IPR004273">
    <property type="entry name" value="Dynein_heavy_D6_P-loop"/>
</dbReference>
<feature type="compositionally biased region" description="Basic and acidic residues" evidence="22">
    <location>
        <begin position="4689"/>
        <end position="4703"/>
    </location>
</feature>
<dbReference type="FunFam" id="1.20.1270.280:FF:000007">
    <property type="entry name" value="dynein heavy chain 2, axonemal"/>
    <property type="match status" value="1"/>
</dbReference>
<feature type="region of interest" description="Disordered" evidence="22">
    <location>
        <begin position="1332"/>
        <end position="1352"/>
    </location>
</feature>
<dbReference type="EMBL" id="JAAWVO010040204">
    <property type="protein sequence ID" value="MBN3318516.1"/>
    <property type="molecule type" value="Genomic_DNA"/>
</dbReference>
<evidence type="ECO:0000256" key="17">
    <source>
        <dbReference type="ARBA" id="ARBA00064223"/>
    </source>
</evidence>
<dbReference type="InterPro" id="IPR024317">
    <property type="entry name" value="Dynein_heavy_chain_D4_dom"/>
</dbReference>
<dbReference type="InterPro" id="IPR056759">
    <property type="entry name" value="DYH2-5-8_CC"/>
</dbReference>
<evidence type="ECO:0000256" key="10">
    <source>
        <dbReference type="ARBA" id="ARBA00023017"/>
    </source>
</evidence>
<comment type="caution">
    <text evidence="24">The sequence shown here is derived from an EMBL/GenBank/DDBJ whole genome shotgun (WGS) entry which is preliminary data.</text>
</comment>
<dbReference type="Pfam" id="PF12774">
    <property type="entry name" value="AAA_6"/>
    <property type="match status" value="1"/>
</dbReference>
<feature type="coiled-coil region" evidence="21">
    <location>
        <begin position="3416"/>
        <end position="3443"/>
    </location>
</feature>
<keyword evidence="25" id="KW-1185">Reference proteome</keyword>
<keyword evidence="15" id="KW-0966">Cell projection</keyword>
<keyword evidence="10" id="KW-0243">Dynein</keyword>
<dbReference type="FunFam" id="3.40.50.300:FF:000049">
    <property type="entry name" value="Dynein, axonemal, heavy chain 5"/>
    <property type="match status" value="1"/>
</dbReference>
<comment type="function">
    <text evidence="16">As part of the axonemal inner dynein arm complex plays a central role in ciliary beat. Expressed in sperm flagellum, it is required for sperm motility. Dyneins are microtubule-based molecular motors possessing ATPase activities that can convert the chemical energy of ATP into relative sliding between adjacent microtubule doublets to generate ciliary bending.</text>
</comment>
<dbReference type="Gene3D" id="1.10.8.1220">
    <property type="match status" value="1"/>
</dbReference>
<feature type="compositionally biased region" description="Basic residues" evidence="22">
    <location>
        <begin position="1337"/>
        <end position="1350"/>
    </location>
</feature>
<dbReference type="Pfam" id="PF12781">
    <property type="entry name" value="AAA_9"/>
    <property type="match status" value="1"/>
</dbReference>
<dbReference type="PANTHER" id="PTHR46961:SF8">
    <property type="entry name" value="DYNEIN AXONEMAL HEAVY CHAIN 7"/>
    <property type="match status" value="1"/>
</dbReference>
<dbReference type="FunFam" id="1.10.8.710:FF:000001">
    <property type="entry name" value="Dynein axonemal heavy chain 2"/>
    <property type="match status" value="1"/>
</dbReference>
<gene>
    <name evidence="24" type="primary">Dnah2_0</name>
    <name evidence="24" type="ORF">GTO95_0006222</name>
</gene>
<dbReference type="InterPro" id="IPR024743">
    <property type="entry name" value="Dynein_HC_stalk"/>
</dbReference>
<dbReference type="InterPro" id="IPR013602">
    <property type="entry name" value="Dynein_heavy_linker"/>
</dbReference>
<evidence type="ECO:0000256" key="21">
    <source>
        <dbReference type="SAM" id="Coils"/>
    </source>
</evidence>
<keyword evidence="12" id="KW-0969">Cilium</keyword>
<dbReference type="Gene3D" id="6.10.140.1060">
    <property type="match status" value="1"/>
</dbReference>
<dbReference type="FunFam" id="1.10.8.1220:FF:000001">
    <property type="entry name" value="Dynein axonemal heavy chain 5"/>
    <property type="match status" value="1"/>
</dbReference>
<evidence type="ECO:0000256" key="13">
    <source>
        <dbReference type="ARBA" id="ARBA00023175"/>
    </source>
</evidence>
<evidence type="ECO:0000256" key="19">
    <source>
        <dbReference type="ARBA" id="ARBA00078558"/>
    </source>
</evidence>
<accession>A0A8J7NTB9</accession>
<feature type="coiled-coil region" evidence="21">
    <location>
        <begin position="2896"/>
        <end position="2987"/>
    </location>
</feature>
<keyword evidence="8" id="KW-0067">ATP-binding</keyword>
<dbReference type="Pfam" id="PF25007">
    <property type="entry name" value="DYH2-5-8_CC"/>
    <property type="match status" value="1"/>
</dbReference>
<feature type="region of interest" description="Disordered" evidence="22">
    <location>
        <begin position="4815"/>
        <end position="4834"/>
    </location>
</feature>
<keyword evidence="9" id="KW-0282">Flagellum</keyword>
<dbReference type="InterPro" id="IPR042222">
    <property type="entry name" value="Dynein_2_N"/>
</dbReference>
<feature type="region of interest" description="Disordered" evidence="22">
    <location>
        <begin position="4287"/>
        <end position="4311"/>
    </location>
</feature>
<dbReference type="FunFam" id="3.40.50.300:FF:004557">
    <property type="entry name" value="Predicted protein"/>
    <property type="match status" value="1"/>
</dbReference>
<dbReference type="InterPro" id="IPR035699">
    <property type="entry name" value="AAA_6"/>
</dbReference>
<dbReference type="Pfam" id="PF12780">
    <property type="entry name" value="AAA_8"/>
    <property type="match status" value="1"/>
</dbReference>
<dbReference type="Pfam" id="PF12775">
    <property type="entry name" value="AAA_7"/>
    <property type="match status" value="1"/>
</dbReference>
<comment type="subcellular location">
    <subcellularLocation>
        <location evidence="1">Cytoplasm</location>
        <location evidence="1">Cytoskeleton</location>
        <location evidence="1">Flagellum axoneme</location>
    </subcellularLocation>
</comment>
<dbReference type="SUPFAM" id="SSF52540">
    <property type="entry name" value="P-loop containing nucleoside triphosphate hydrolases"/>
    <property type="match status" value="4"/>
</dbReference>
<dbReference type="FunFam" id="1.20.140.100:FF:000006">
    <property type="entry name" value="dynein heavy chain 2, axonemal"/>
    <property type="match status" value="1"/>
</dbReference>
<dbReference type="Gene3D" id="3.10.490.20">
    <property type="match status" value="1"/>
</dbReference>
<evidence type="ECO:0000256" key="22">
    <source>
        <dbReference type="SAM" id="MobiDB-lite"/>
    </source>
</evidence>
<dbReference type="FunFam" id="1.20.58.1120:FF:000012">
    <property type="entry name" value="Dynein, axonemal, heavy chain 2"/>
    <property type="match status" value="1"/>
</dbReference>
<dbReference type="Gene3D" id="1.10.8.720">
    <property type="entry name" value="Region D6 of dynein motor"/>
    <property type="match status" value="1"/>
</dbReference>
<dbReference type="FunFam" id="1.10.472.130:FF:000003">
    <property type="entry name" value="Dynein, axonemal, heavy chain 2"/>
    <property type="match status" value="1"/>
</dbReference>
<dbReference type="GO" id="GO:0051959">
    <property type="term" value="F:dynein light intermediate chain binding"/>
    <property type="evidence" value="ECO:0007669"/>
    <property type="project" value="InterPro"/>
</dbReference>
<dbReference type="FunFam" id="3.20.180.20:FF:000003">
    <property type="entry name" value="Dynein heavy chain 12, axonemal"/>
    <property type="match status" value="1"/>
</dbReference>
<proteinExistence type="inferred from homology"/>
<evidence type="ECO:0000259" key="23">
    <source>
        <dbReference type="SMART" id="SM00382"/>
    </source>
</evidence>
<dbReference type="InterPro" id="IPR026983">
    <property type="entry name" value="DHC"/>
</dbReference>
<evidence type="ECO:0000256" key="2">
    <source>
        <dbReference type="ARBA" id="ARBA00008887"/>
    </source>
</evidence>
<dbReference type="Gene3D" id="1.10.8.710">
    <property type="match status" value="1"/>
</dbReference>
<evidence type="ECO:0000256" key="11">
    <source>
        <dbReference type="ARBA" id="ARBA00023054"/>
    </source>
</evidence>
<evidence type="ECO:0000256" key="9">
    <source>
        <dbReference type="ARBA" id="ARBA00022846"/>
    </source>
</evidence>
<dbReference type="InterPro" id="IPR042228">
    <property type="entry name" value="Dynein_linker_3"/>
</dbReference>
<keyword evidence="5" id="KW-0677">Repeat</keyword>
<dbReference type="GO" id="GO:0005874">
    <property type="term" value="C:microtubule"/>
    <property type="evidence" value="ECO:0007669"/>
    <property type="project" value="UniProtKB-KW"/>
</dbReference>
<keyword evidence="4" id="KW-0493">Microtubule</keyword>
<evidence type="ECO:0000256" key="4">
    <source>
        <dbReference type="ARBA" id="ARBA00022701"/>
    </source>
</evidence>
<feature type="coiled-coil region" evidence="21">
    <location>
        <begin position="1382"/>
        <end position="1409"/>
    </location>
</feature>
<dbReference type="FunFam" id="3.40.50.300:FF:002141">
    <property type="entry name" value="Dynein heavy chain"/>
    <property type="match status" value="1"/>
</dbReference>
<evidence type="ECO:0000256" key="5">
    <source>
        <dbReference type="ARBA" id="ARBA00022737"/>
    </source>
</evidence>
<dbReference type="Pfam" id="PF18198">
    <property type="entry name" value="AAA_lid_11"/>
    <property type="match status" value="1"/>
</dbReference>
<dbReference type="InterPro" id="IPR013594">
    <property type="entry name" value="Dynein_heavy_tail"/>
</dbReference>
<dbReference type="Pfam" id="PF17857">
    <property type="entry name" value="AAA_lid_1"/>
    <property type="match status" value="1"/>
</dbReference>
<dbReference type="Gene3D" id="1.10.287.2620">
    <property type="match status" value="1"/>
</dbReference>
<feature type="non-terminal residue" evidence="24">
    <location>
        <position position="1"/>
    </location>
</feature>
<keyword evidence="7" id="KW-0802">TPR repeat</keyword>
<dbReference type="SMART" id="SM00382">
    <property type="entry name" value="AAA"/>
    <property type="match status" value="2"/>
</dbReference>
<dbReference type="Gene3D" id="1.20.58.1120">
    <property type="match status" value="1"/>
</dbReference>
<dbReference type="FunFam" id="3.40.50.300:FF:000815">
    <property type="entry name" value="Dynein heavy chain 2, axonemal"/>
    <property type="match status" value="1"/>
</dbReference>
<dbReference type="Gene3D" id="1.20.920.30">
    <property type="match status" value="1"/>
</dbReference>
<dbReference type="InterPro" id="IPR043157">
    <property type="entry name" value="Dynein_AAA1S"/>
</dbReference>
<reference evidence="24" key="1">
    <citation type="journal article" date="2021" name="Cell">
        <title>Tracing the genetic footprints of vertebrate landing in non-teleost ray-finned fishes.</title>
        <authorList>
            <person name="Bi X."/>
            <person name="Wang K."/>
            <person name="Yang L."/>
            <person name="Pan H."/>
            <person name="Jiang H."/>
            <person name="Wei Q."/>
            <person name="Fang M."/>
            <person name="Yu H."/>
            <person name="Zhu C."/>
            <person name="Cai Y."/>
            <person name="He Y."/>
            <person name="Gan X."/>
            <person name="Zeng H."/>
            <person name="Yu D."/>
            <person name="Zhu Y."/>
            <person name="Jiang H."/>
            <person name="Qiu Q."/>
            <person name="Yang H."/>
            <person name="Zhang Y.E."/>
            <person name="Wang W."/>
            <person name="Zhu M."/>
            <person name="He S."/>
            <person name="Zhang G."/>
        </authorList>
    </citation>
    <scope>NUCLEOTIDE SEQUENCE</scope>
    <source>
        <strain evidence="24">Allg_001</strain>
    </source>
</reference>
<keyword evidence="14" id="KW-0206">Cytoskeleton</keyword>
<dbReference type="Gene3D" id="3.40.50.300">
    <property type="entry name" value="P-loop containing nucleotide triphosphate hydrolases"/>
    <property type="match status" value="5"/>
</dbReference>
<dbReference type="InterPro" id="IPR027417">
    <property type="entry name" value="P-loop_NTPase"/>
</dbReference>
<comment type="similarity">
    <text evidence="2">Belongs to the dynein heavy chain family.</text>
</comment>
<feature type="region of interest" description="Disordered" evidence="22">
    <location>
        <begin position="4583"/>
        <end position="4619"/>
    </location>
</feature>
<evidence type="ECO:0000256" key="7">
    <source>
        <dbReference type="ARBA" id="ARBA00022803"/>
    </source>
</evidence>
<name>A0A8J7NTB9_ATRSP</name>
<dbReference type="GO" id="GO:0045505">
    <property type="term" value="F:dynein intermediate chain binding"/>
    <property type="evidence" value="ECO:0007669"/>
    <property type="project" value="InterPro"/>
</dbReference>
<dbReference type="FunFam" id="3.40.50.300:FF:006175">
    <property type="entry name" value="Uncharacterized protein"/>
    <property type="match status" value="1"/>
</dbReference>
<keyword evidence="11 21" id="KW-0175">Coiled coil</keyword>